<sequence length="100" mass="11649">MATRGKNKRYTKEIKLEAVRRVLENDESVQSVVDDMGIRHRDNVYVWIKKYKKNGNIAFERSIGKTQGISYSPSIDDEVKELRMEVDTLKKYLEILQQGG</sequence>
<gene>
    <name evidence="1" type="ORF">GCM10011398_21980</name>
</gene>
<reference evidence="1" key="2">
    <citation type="submission" date="2020-09" db="EMBL/GenBank/DDBJ databases">
        <authorList>
            <person name="Sun Q."/>
            <person name="Zhou Y."/>
        </authorList>
    </citation>
    <scope>NUCLEOTIDE SEQUENCE</scope>
    <source>
        <strain evidence="1">CGMCC 1.12754</strain>
    </source>
</reference>
<evidence type="ECO:0008006" key="3">
    <source>
        <dbReference type="Google" id="ProtNLM"/>
    </source>
</evidence>
<evidence type="ECO:0000313" key="1">
    <source>
        <dbReference type="EMBL" id="GGG76597.1"/>
    </source>
</evidence>
<dbReference type="InterPro" id="IPR052057">
    <property type="entry name" value="IS150/IS1296_orfA-like"/>
</dbReference>
<organism evidence="1 2">
    <name type="scientific">Virgibacillus oceani</name>
    <dbReference type="NCBI Taxonomy" id="1479511"/>
    <lineage>
        <taxon>Bacteria</taxon>
        <taxon>Bacillati</taxon>
        <taxon>Bacillota</taxon>
        <taxon>Bacilli</taxon>
        <taxon>Bacillales</taxon>
        <taxon>Bacillaceae</taxon>
        <taxon>Virgibacillus</taxon>
    </lineage>
</organism>
<dbReference type="SUPFAM" id="SSF46689">
    <property type="entry name" value="Homeodomain-like"/>
    <property type="match status" value="1"/>
</dbReference>
<dbReference type="InterPro" id="IPR002514">
    <property type="entry name" value="Transposase_8"/>
</dbReference>
<dbReference type="GO" id="GO:0006313">
    <property type="term" value="P:DNA transposition"/>
    <property type="evidence" value="ECO:0007669"/>
    <property type="project" value="InterPro"/>
</dbReference>
<dbReference type="RefSeq" id="WP_188455447.1">
    <property type="nucleotide sequence ID" value="NZ_BMFR01000008.1"/>
</dbReference>
<proteinExistence type="predicted"/>
<dbReference type="PANTHER" id="PTHR33795:SF1">
    <property type="entry name" value="INSERTION ELEMENT IS150 PROTEIN INSJ"/>
    <property type="match status" value="1"/>
</dbReference>
<reference evidence="1" key="1">
    <citation type="journal article" date="2014" name="Int. J. Syst. Evol. Microbiol.">
        <title>Complete genome sequence of Corynebacterium casei LMG S-19264T (=DSM 44701T), isolated from a smear-ripened cheese.</title>
        <authorList>
            <consortium name="US DOE Joint Genome Institute (JGI-PGF)"/>
            <person name="Walter F."/>
            <person name="Albersmeier A."/>
            <person name="Kalinowski J."/>
            <person name="Ruckert C."/>
        </authorList>
    </citation>
    <scope>NUCLEOTIDE SEQUENCE</scope>
    <source>
        <strain evidence="1">CGMCC 1.12754</strain>
    </source>
</reference>
<dbReference type="Proteomes" id="UP000622860">
    <property type="component" value="Unassembled WGS sequence"/>
</dbReference>
<dbReference type="InterPro" id="IPR009057">
    <property type="entry name" value="Homeodomain-like_sf"/>
</dbReference>
<dbReference type="GO" id="GO:0003677">
    <property type="term" value="F:DNA binding"/>
    <property type="evidence" value="ECO:0007669"/>
    <property type="project" value="InterPro"/>
</dbReference>
<dbReference type="EMBL" id="BMFR01000008">
    <property type="protein sequence ID" value="GGG76597.1"/>
    <property type="molecule type" value="Genomic_DNA"/>
</dbReference>
<evidence type="ECO:0000313" key="2">
    <source>
        <dbReference type="Proteomes" id="UP000622860"/>
    </source>
</evidence>
<name>A0A917M4K9_9BACI</name>
<dbReference type="AlphaFoldDB" id="A0A917M4K9"/>
<comment type="caution">
    <text evidence="1">The sequence shown here is derived from an EMBL/GenBank/DDBJ whole genome shotgun (WGS) entry which is preliminary data.</text>
</comment>
<keyword evidence="2" id="KW-1185">Reference proteome</keyword>
<dbReference type="Gene3D" id="1.10.10.10">
    <property type="entry name" value="Winged helix-like DNA-binding domain superfamily/Winged helix DNA-binding domain"/>
    <property type="match status" value="1"/>
</dbReference>
<dbReference type="InterPro" id="IPR036388">
    <property type="entry name" value="WH-like_DNA-bd_sf"/>
</dbReference>
<protein>
    <recommendedName>
        <fullName evidence="3">Transposase</fullName>
    </recommendedName>
</protein>
<dbReference type="GO" id="GO:0004803">
    <property type="term" value="F:transposase activity"/>
    <property type="evidence" value="ECO:0007669"/>
    <property type="project" value="InterPro"/>
</dbReference>
<dbReference type="Pfam" id="PF01527">
    <property type="entry name" value="HTH_Tnp_1"/>
    <property type="match status" value="1"/>
</dbReference>
<accession>A0A917M4K9</accession>
<dbReference type="PANTHER" id="PTHR33795">
    <property type="entry name" value="INSERTION ELEMENT IS150 PROTEIN INSJ"/>
    <property type="match status" value="1"/>
</dbReference>